<keyword evidence="13" id="KW-1185">Reference proteome</keyword>
<keyword evidence="6" id="KW-0406">Ion transport</keyword>
<evidence type="ECO:0000313" key="13">
    <source>
        <dbReference type="Proteomes" id="UP001500994"/>
    </source>
</evidence>
<dbReference type="PROSITE" id="PS51201">
    <property type="entry name" value="RCK_N"/>
    <property type="match status" value="1"/>
</dbReference>
<keyword evidence="3" id="KW-0813">Transport</keyword>
<evidence type="ECO:0000256" key="1">
    <source>
        <dbReference type="ARBA" id="ARBA00004127"/>
    </source>
</evidence>
<keyword evidence="8" id="KW-0407">Ion channel</keyword>
<evidence type="ECO:0000256" key="5">
    <source>
        <dbReference type="ARBA" id="ARBA00022989"/>
    </source>
</evidence>
<dbReference type="RefSeq" id="WP_344582501.1">
    <property type="nucleotide sequence ID" value="NZ_BAAARK010000030.1"/>
</dbReference>
<name>A0ABP6F7M1_9ACTN</name>
<feature type="region of interest" description="Disordered" evidence="9">
    <location>
        <begin position="629"/>
        <end position="648"/>
    </location>
</feature>
<evidence type="ECO:0000259" key="11">
    <source>
        <dbReference type="PROSITE" id="PS51201"/>
    </source>
</evidence>
<dbReference type="InterPro" id="IPR044849">
    <property type="entry name" value="CASTOR/POLLUX/SYM8-like"/>
</dbReference>
<feature type="domain" description="RCK N-terminal" evidence="11">
    <location>
        <begin position="127"/>
        <end position="265"/>
    </location>
</feature>
<dbReference type="PANTHER" id="PTHR31563:SF10">
    <property type="entry name" value="ION CHANNEL POLLUX-RELATED"/>
    <property type="match status" value="1"/>
</dbReference>
<dbReference type="Proteomes" id="UP001500994">
    <property type="component" value="Unassembled WGS sequence"/>
</dbReference>
<protein>
    <submittedName>
        <fullName evidence="12">Lipoprotein</fullName>
    </submittedName>
</protein>
<reference evidence="13" key="1">
    <citation type="journal article" date="2019" name="Int. J. Syst. Evol. Microbiol.">
        <title>The Global Catalogue of Microorganisms (GCM) 10K type strain sequencing project: providing services to taxonomists for standard genome sequencing and annotation.</title>
        <authorList>
            <consortium name="The Broad Institute Genomics Platform"/>
            <consortium name="The Broad Institute Genome Sequencing Center for Infectious Disease"/>
            <person name="Wu L."/>
            <person name="Ma J."/>
        </authorList>
    </citation>
    <scope>NUCLEOTIDE SEQUENCE [LARGE SCALE GENOMIC DNA]</scope>
    <source>
        <strain evidence="13">JCM 16374</strain>
    </source>
</reference>
<evidence type="ECO:0000256" key="10">
    <source>
        <dbReference type="SAM" id="Phobius"/>
    </source>
</evidence>
<dbReference type="InterPro" id="IPR003148">
    <property type="entry name" value="RCK_N"/>
</dbReference>
<comment type="caution">
    <text evidence="12">The sequence shown here is derived from an EMBL/GenBank/DDBJ whole genome shotgun (WGS) entry which is preliminary data.</text>
</comment>
<dbReference type="Pfam" id="PF22614">
    <property type="entry name" value="Slo-like_RCK"/>
    <property type="match status" value="1"/>
</dbReference>
<evidence type="ECO:0000256" key="8">
    <source>
        <dbReference type="ARBA" id="ARBA00023303"/>
    </source>
</evidence>
<evidence type="ECO:0000256" key="9">
    <source>
        <dbReference type="SAM" id="MobiDB-lite"/>
    </source>
</evidence>
<proteinExistence type="inferred from homology"/>
<dbReference type="InterPro" id="IPR036291">
    <property type="entry name" value="NAD(P)-bd_dom_sf"/>
</dbReference>
<feature type="transmembrane region" description="Helical" evidence="10">
    <location>
        <begin position="21"/>
        <end position="47"/>
    </location>
</feature>
<dbReference type="InterPro" id="IPR010420">
    <property type="entry name" value="CASTOR/POLLUX/SYM8_dom"/>
</dbReference>
<dbReference type="Pfam" id="PF06241">
    <property type="entry name" value="Castor_Poll_mid"/>
    <property type="match status" value="1"/>
</dbReference>
<evidence type="ECO:0000256" key="6">
    <source>
        <dbReference type="ARBA" id="ARBA00023065"/>
    </source>
</evidence>
<evidence type="ECO:0000256" key="2">
    <source>
        <dbReference type="ARBA" id="ARBA00008577"/>
    </source>
</evidence>
<dbReference type="SUPFAM" id="SSF51735">
    <property type="entry name" value="NAD(P)-binding Rossmann-fold domains"/>
    <property type="match status" value="1"/>
</dbReference>
<evidence type="ECO:0000256" key="3">
    <source>
        <dbReference type="ARBA" id="ARBA00022448"/>
    </source>
</evidence>
<comment type="subcellular location">
    <subcellularLocation>
        <location evidence="1">Endomembrane system</location>
        <topology evidence="1">Multi-pass membrane protein</topology>
    </subcellularLocation>
</comment>
<evidence type="ECO:0000256" key="4">
    <source>
        <dbReference type="ARBA" id="ARBA00022692"/>
    </source>
</evidence>
<evidence type="ECO:0000313" key="12">
    <source>
        <dbReference type="EMBL" id="GAA2682755.1"/>
    </source>
</evidence>
<dbReference type="PANTHER" id="PTHR31563">
    <property type="entry name" value="ION CHANNEL POLLUX-RELATED"/>
    <property type="match status" value="1"/>
</dbReference>
<accession>A0ABP6F7M1</accession>
<comment type="similarity">
    <text evidence="2">Belongs to the castor/pollux (TC 1.A.1.23) family.</text>
</comment>
<gene>
    <name evidence="12" type="ORF">GCM10009864_64440</name>
</gene>
<keyword evidence="12" id="KW-0449">Lipoprotein</keyword>
<feature type="transmembrane region" description="Helical" evidence="10">
    <location>
        <begin position="83"/>
        <end position="110"/>
    </location>
</feature>
<sequence length="648" mass="69963">MARARLRDRLRYWFDGTMDRGTPALIGWLGLASVALIAVVTVLVVVFTNSDTEKNGGWLGVAWMSLLRTLDPGTMGGDTGGPVFLGLMLTVTIGGIFIVSALIGVLTTGLEARIQELRKGKSRLIEHEHTIVLGWSEQVFTVIAELVEANQSERRSCVVILADRDKVAMEDAIRRRIPETGRTRVVCRSGSPLQRADLELVSLDAAKSVMVLPPVGDDSDTDVIKVLLLLNSRPWKGTRPNIVAAVQNSPNLAAARLAAGEEALVIDAEDIAVRLIVQSHRQSGLSTVFNELLSFVGNEFYPYPATALAGTGYGAALDRFDLGIPVGLRRADGTTLINPPMDTVIGSTDQVLVIAEDDILIRLAEARPHVVASAIAPPADRLPVPDRTLVIGWNSRGAKIVRLLDRLVEPGALLDVAALRPPAEDLRDQLAHLTVGYQPCEPTLRPSLESLGLDRYSHIIVLTDDDIDPERSDDRALVTLLHLRDIAIRTANPYSIVTEMNSDANREIAQVTKADDFIVSTKIISLVLTQLTEDRALHAVFTDLFDPEGSEIYLKPAANYLTPGTTANFSTVIEAARQRGETAIGYRLARHGDAPPTYGVVLNPAKAEPLVLGEGDAIVVLAEDGRVTANVPGPRKEQGKVGPGLPRP</sequence>
<keyword evidence="4 10" id="KW-0812">Transmembrane</keyword>
<dbReference type="Gene3D" id="3.40.50.720">
    <property type="entry name" value="NAD(P)-binding Rossmann-like Domain"/>
    <property type="match status" value="2"/>
</dbReference>
<keyword evidence="7 10" id="KW-0472">Membrane</keyword>
<evidence type="ECO:0000256" key="7">
    <source>
        <dbReference type="ARBA" id="ARBA00023136"/>
    </source>
</evidence>
<dbReference type="EMBL" id="BAAARK010000030">
    <property type="protein sequence ID" value="GAA2682755.1"/>
    <property type="molecule type" value="Genomic_DNA"/>
</dbReference>
<keyword evidence="5 10" id="KW-1133">Transmembrane helix</keyword>
<organism evidence="12 13">
    <name type="scientific">Streptomyces lunalinharesii</name>
    <dbReference type="NCBI Taxonomy" id="333384"/>
    <lineage>
        <taxon>Bacteria</taxon>
        <taxon>Bacillati</taxon>
        <taxon>Actinomycetota</taxon>
        <taxon>Actinomycetes</taxon>
        <taxon>Kitasatosporales</taxon>
        <taxon>Streptomycetaceae</taxon>
        <taxon>Streptomyces</taxon>
    </lineage>
</organism>